<name>A0A7L8AJ84_9FLAO</name>
<sequence>MKTKNIKVTEKLNNAIVNAKSSAKKANDYALNTTEEVVLETITIAENWQKVTDKALKGGVKLMANQQNLIFDTLETVKAQLIDGKKKLSKVFA</sequence>
<keyword evidence="2" id="KW-1185">Reference proteome</keyword>
<dbReference type="EMBL" id="CP061813">
    <property type="protein sequence ID" value="QOD62033.1"/>
    <property type="molecule type" value="Genomic_DNA"/>
</dbReference>
<reference evidence="1 2" key="1">
    <citation type="journal article" date="2016" name="Int. J. Syst. Evol. Microbiol.">
        <title>Polaribacter haliotis sp. nov., isolated from the gut of abalone Haliotis discus hannai.</title>
        <authorList>
            <person name="Kim Y.O."/>
            <person name="Park I.S."/>
            <person name="Park S."/>
            <person name="Nam B.H."/>
            <person name="Park J.M."/>
            <person name="Kim D.G."/>
            <person name="Yoon J.H."/>
        </authorList>
    </citation>
    <scope>NUCLEOTIDE SEQUENCE [LARGE SCALE GENOMIC DNA]</scope>
    <source>
        <strain evidence="1 2">KCTC 52418</strain>
    </source>
</reference>
<dbReference type="OrthoDB" id="1139318at2"/>
<evidence type="ECO:0000313" key="1">
    <source>
        <dbReference type="EMBL" id="QOD62033.1"/>
    </source>
</evidence>
<dbReference type="Proteomes" id="UP000516764">
    <property type="component" value="Chromosome"/>
</dbReference>
<proteinExistence type="predicted"/>
<dbReference type="RefSeq" id="WP_088353210.1">
    <property type="nucleotide sequence ID" value="NZ_CP061813.1"/>
</dbReference>
<protein>
    <submittedName>
        <fullName evidence="1">Uncharacterized protein</fullName>
    </submittedName>
</protein>
<dbReference type="KEGG" id="phal:H9I45_06200"/>
<evidence type="ECO:0000313" key="2">
    <source>
        <dbReference type="Proteomes" id="UP000516764"/>
    </source>
</evidence>
<accession>A0A7L8AJ84</accession>
<organism evidence="1 2">
    <name type="scientific">Polaribacter haliotis</name>
    <dbReference type="NCBI Taxonomy" id="1888915"/>
    <lineage>
        <taxon>Bacteria</taxon>
        <taxon>Pseudomonadati</taxon>
        <taxon>Bacteroidota</taxon>
        <taxon>Flavobacteriia</taxon>
        <taxon>Flavobacteriales</taxon>
        <taxon>Flavobacteriaceae</taxon>
    </lineage>
</organism>
<dbReference type="AlphaFoldDB" id="A0A7L8AJ84"/>
<gene>
    <name evidence="1" type="ORF">H9I45_06200</name>
</gene>